<reference evidence="1 2" key="1">
    <citation type="submission" date="2021-02" db="EMBL/GenBank/DDBJ databases">
        <title>De Novo genome assembly of isolated myxobacteria.</title>
        <authorList>
            <person name="Stevens D.C."/>
        </authorList>
    </citation>
    <scope>NUCLEOTIDE SEQUENCE [LARGE SCALE GENOMIC DNA]</scope>
    <source>
        <strain evidence="1 2">SCHIC003</strain>
    </source>
</reference>
<protein>
    <submittedName>
        <fullName evidence="1">DUF2267 domain-containing protein</fullName>
    </submittedName>
</protein>
<accession>A0ABX7N3P3</accession>
<dbReference type="InterPro" id="IPR018727">
    <property type="entry name" value="DUF2267"/>
</dbReference>
<keyword evidence="2" id="KW-1185">Reference proteome</keyword>
<dbReference type="RefSeq" id="WP_206713944.1">
    <property type="nucleotide sequence ID" value="NZ_CP071091.1"/>
</dbReference>
<name>A0ABX7N3P3_9BACT</name>
<organism evidence="1 2">
    <name type="scientific">Myxococcus landrumensis</name>
    <dbReference type="NCBI Taxonomy" id="2813577"/>
    <lineage>
        <taxon>Bacteria</taxon>
        <taxon>Pseudomonadati</taxon>
        <taxon>Myxococcota</taxon>
        <taxon>Myxococcia</taxon>
        <taxon>Myxococcales</taxon>
        <taxon>Cystobacterineae</taxon>
        <taxon>Myxococcaceae</taxon>
        <taxon>Myxococcus</taxon>
    </lineage>
</organism>
<gene>
    <name evidence="1" type="ORF">JY572_28135</name>
</gene>
<dbReference type="Pfam" id="PF10025">
    <property type="entry name" value="DUF2267"/>
    <property type="match status" value="1"/>
</dbReference>
<evidence type="ECO:0000313" key="1">
    <source>
        <dbReference type="EMBL" id="QSQ12214.1"/>
    </source>
</evidence>
<dbReference type="Proteomes" id="UP000663090">
    <property type="component" value="Chromosome"/>
</dbReference>
<dbReference type="InterPro" id="IPR038282">
    <property type="entry name" value="DUF2267_sf"/>
</dbReference>
<proteinExistence type="predicted"/>
<dbReference type="EMBL" id="CP071091">
    <property type="protein sequence ID" value="QSQ12214.1"/>
    <property type="molecule type" value="Genomic_DNA"/>
</dbReference>
<sequence>MSIQKQEATQSWSGLGVGTDRRSFLDAVTAQLPEFEAERAAEAVFCGLSELLSEGLMRQLREQLPEDLRGLLADGCSRHAVGARGKVDRDDFYLQVANHLNAEPEGVRRVLHGVFAALHGQVTEAEARKVEGQLPRWLQGTWSASRLGVDRPS</sequence>
<evidence type="ECO:0000313" key="2">
    <source>
        <dbReference type="Proteomes" id="UP000663090"/>
    </source>
</evidence>
<dbReference type="Gene3D" id="1.10.490.110">
    <property type="entry name" value="Uncharacterized conserved protein DUF2267"/>
    <property type="match status" value="1"/>
</dbReference>